<dbReference type="SMART" id="SM00267">
    <property type="entry name" value="GGDEF"/>
    <property type="match status" value="1"/>
</dbReference>
<dbReference type="InterPro" id="IPR035919">
    <property type="entry name" value="EAL_sf"/>
</dbReference>
<dbReference type="PANTHER" id="PTHR44757">
    <property type="entry name" value="DIGUANYLATE CYCLASE DGCP"/>
    <property type="match status" value="1"/>
</dbReference>
<proteinExistence type="predicted"/>
<accession>A0A4R3NUC1</accession>
<dbReference type="CDD" id="cd01948">
    <property type="entry name" value="EAL"/>
    <property type="match status" value="1"/>
</dbReference>
<feature type="domain" description="PAC" evidence="1">
    <location>
        <begin position="347"/>
        <end position="399"/>
    </location>
</feature>
<dbReference type="EMBL" id="SMAR01000008">
    <property type="protein sequence ID" value="TCT40898.1"/>
    <property type="molecule type" value="Genomic_DNA"/>
</dbReference>
<dbReference type="Gene3D" id="3.30.450.20">
    <property type="entry name" value="PAS domain"/>
    <property type="match status" value="3"/>
</dbReference>
<dbReference type="InterPro" id="IPR052155">
    <property type="entry name" value="Biofilm_reg_signaling"/>
</dbReference>
<dbReference type="PROSITE" id="PS50883">
    <property type="entry name" value="EAL"/>
    <property type="match status" value="1"/>
</dbReference>
<feature type="domain" description="GGDEF" evidence="3">
    <location>
        <begin position="452"/>
        <end position="586"/>
    </location>
</feature>
<dbReference type="InterPro" id="IPR000014">
    <property type="entry name" value="PAS"/>
</dbReference>
<dbReference type="SUPFAM" id="SSF55073">
    <property type="entry name" value="Nucleotide cyclase"/>
    <property type="match status" value="1"/>
</dbReference>
<dbReference type="InterPro" id="IPR001633">
    <property type="entry name" value="EAL_dom"/>
</dbReference>
<dbReference type="Pfam" id="PF00990">
    <property type="entry name" value="GGDEF"/>
    <property type="match status" value="1"/>
</dbReference>
<feature type="domain" description="PAC" evidence="1">
    <location>
        <begin position="218"/>
        <end position="271"/>
    </location>
</feature>
<dbReference type="PANTHER" id="PTHR44757:SF2">
    <property type="entry name" value="BIOFILM ARCHITECTURE MAINTENANCE PROTEIN MBAA"/>
    <property type="match status" value="1"/>
</dbReference>
<dbReference type="SUPFAM" id="SSF141868">
    <property type="entry name" value="EAL domain-like"/>
    <property type="match status" value="1"/>
</dbReference>
<sequence>MEGASTLDLLLNSVKPTADDPETSPVAFVLLDRTRWTITAANQSFRHFCTRSLPDESDFLELIHPDDRKLLKNLFGSASLHSGPSAQAEVRITCGKEADWHWCLITISELSDDKGETTSVLLHLVDIERQKKQHDTEASRARRWNYALVSSGLGVWDHNYGTGEKFYSRTWRIMRGLVPDEPLDFSTEEEWLQNLHPQDRDFVRQAIAQQRDGNPDYMNFEYRERHAAGHWIWIECRGDAVEFFEDGKPSRIVGTDRDISDRKTSELLLARTRRRLELAVETSQIGVFERNLVTNEVSIDARMAEIYGFEDAKDKVPASRFVARVHPDDLANVMRRAQKLTVDGPAITDRFRIYRENDGELRHVQHRVAMFRTDEGVETYIGTNWDVTEETRMRQELLTAKQVAEARNFELDRAKSDIERAVHHDYLTGLPNRSFLDEELSRRLDIAKRDETRIALLQFDIDNFRSINATYGHEAGDKLLKHVANTLLNMSRHNDFLARISGDEFVMISNMDSSRKSLLQSAERILLELSKPIQVGGKRLKATASIGIATTQDSDTERAGSLLQDAGSALRRAKSEGPNRIALFKPDKGRSGNMAQVTPENLIEAIEKGAFVPYYQPQFDAKTLRLCGLEALARWKKHDGSIVEPAKFIPLADSLNLMNQIDKAIMEKALQDSARWKAQGFDTPRISLNISPRRLSDPGLVTSLQKLDITGRTLSFELLESIFLDRQDDISAYNLREIRKLGIEIEIDDFGTGYTSITSLLHLAPQALKIARELVVPLTHSREQRTIIKSIIDIGKALNIRVVAEGVETKEQIELLTSLGCDVLQGFGLGRPVPADQIERLLTPLEDGQSR</sequence>
<dbReference type="InterPro" id="IPR013655">
    <property type="entry name" value="PAS_fold_3"/>
</dbReference>
<dbReference type="InterPro" id="IPR035965">
    <property type="entry name" value="PAS-like_dom_sf"/>
</dbReference>
<dbReference type="PROSITE" id="PS50887">
    <property type="entry name" value="GGDEF"/>
    <property type="match status" value="1"/>
</dbReference>
<keyword evidence="5" id="KW-1185">Reference proteome</keyword>
<protein>
    <submittedName>
        <fullName evidence="4">PAS domain S-box-containing protein/diguanylate cyclase (GGDEF)-like protein</fullName>
    </submittedName>
</protein>
<gene>
    <name evidence="4" type="ORF">EDC90_100838</name>
</gene>
<dbReference type="Pfam" id="PF08447">
    <property type="entry name" value="PAS_3"/>
    <property type="match status" value="2"/>
</dbReference>
<dbReference type="InterPro" id="IPR000700">
    <property type="entry name" value="PAS-assoc_C"/>
</dbReference>
<dbReference type="PROSITE" id="PS50113">
    <property type="entry name" value="PAC"/>
    <property type="match status" value="2"/>
</dbReference>
<dbReference type="Pfam" id="PF00563">
    <property type="entry name" value="EAL"/>
    <property type="match status" value="1"/>
</dbReference>
<evidence type="ECO:0000259" key="3">
    <source>
        <dbReference type="PROSITE" id="PS50887"/>
    </source>
</evidence>
<dbReference type="InterPro" id="IPR000160">
    <property type="entry name" value="GGDEF_dom"/>
</dbReference>
<dbReference type="NCBIfam" id="TIGR00229">
    <property type="entry name" value="sensory_box"/>
    <property type="match status" value="2"/>
</dbReference>
<evidence type="ECO:0000259" key="2">
    <source>
        <dbReference type="PROSITE" id="PS50883"/>
    </source>
</evidence>
<dbReference type="InterPro" id="IPR029787">
    <property type="entry name" value="Nucleotide_cyclase"/>
</dbReference>
<dbReference type="CDD" id="cd01949">
    <property type="entry name" value="GGDEF"/>
    <property type="match status" value="1"/>
</dbReference>
<dbReference type="SMART" id="SM00091">
    <property type="entry name" value="PAS"/>
    <property type="match status" value="3"/>
</dbReference>
<dbReference type="InterPro" id="IPR001610">
    <property type="entry name" value="PAC"/>
</dbReference>
<dbReference type="AlphaFoldDB" id="A0A4R3NUC1"/>
<reference evidence="4 5" key="1">
    <citation type="submission" date="2019-03" db="EMBL/GenBank/DDBJ databases">
        <title>Freshwater and sediment microbial communities from various areas in North America, analyzing microbe dynamics in response to fracking.</title>
        <authorList>
            <person name="Lamendella R."/>
        </authorList>
    </citation>
    <scope>NUCLEOTIDE SEQUENCE [LARGE SCALE GENOMIC DNA]</scope>
    <source>
        <strain evidence="4 5">175.2</strain>
    </source>
</reference>
<dbReference type="SMART" id="SM00052">
    <property type="entry name" value="EAL"/>
    <property type="match status" value="1"/>
</dbReference>
<comment type="caution">
    <text evidence="4">The sequence shown here is derived from an EMBL/GenBank/DDBJ whole genome shotgun (WGS) entry which is preliminary data.</text>
</comment>
<evidence type="ECO:0000259" key="1">
    <source>
        <dbReference type="PROSITE" id="PS50113"/>
    </source>
</evidence>
<dbReference type="SMART" id="SM00086">
    <property type="entry name" value="PAC"/>
    <property type="match status" value="3"/>
</dbReference>
<feature type="domain" description="EAL" evidence="2">
    <location>
        <begin position="595"/>
        <end position="846"/>
    </location>
</feature>
<dbReference type="CDD" id="cd00130">
    <property type="entry name" value="PAS"/>
    <property type="match status" value="2"/>
</dbReference>
<dbReference type="NCBIfam" id="TIGR00254">
    <property type="entry name" value="GGDEF"/>
    <property type="match status" value="1"/>
</dbReference>
<name>A0A4R3NUC1_9HYPH</name>
<dbReference type="InterPro" id="IPR043128">
    <property type="entry name" value="Rev_trsase/Diguanyl_cyclase"/>
</dbReference>
<dbReference type="Gene3D" id="3.20.20.450">
    <property type="entry name" value="EAL domain"/>
    <property type="match status" value="1"/>
</dbReference>
<organism evidence="4 5">
    <name type="scientific">Martelella mediterranea</name>
    <dbReference type="NCBI Taxonomy" id="293089"/>
    <lineage>
        <taxon>Bacteria</taxon>
        <taxon>Pseudomonadati</taxon>
        <taxon>Pseudomonadota</taxon>
        <taxon>Alphaproteobacteria</taxon>
        <taxon>Hyphomicrobiales</taxon>
        <taxon>Aurantimonadaceae</taxon>
        <taxon>Martelella</taxon>
    </lineage>
</organism>
<dbReference type="Proteomes" id="UP000295097">
    <property type="component" value="Unassembled WGS sequence"/>
</dbReference>
<dbReference type="Gene3D" id="3.30.70.270">
    <property type="match status" value="1"/>
</dbReference>
<evidence type="ECO:0000313" key="4">
    <source>
        <dbReference type="EMBL" id="TCT40898.1"/>
    </source>
</evidence>
<evidence type="ECO:0000313" key="5">
    <source>
        <dbReference type="Proteomes" id="UP000295097"/>
    </source>
</evidence>
<dbReference type="SUPFAM" id="SSF55785">
    <property type="entry name" value="PYP-like sensor domain (PAS domain)"/>
    <property type="match status" value="3"/>
</dbReference>